<evidence type="ECO:0000313" key="7">
    <source>
        <dbReference type="Proteomes" id="UP000823775"/>
    </source>
</evidence>
<keyword evidence="1" id="KW-0805">Transcription regulation</keyword>
<dbReference type="Pfam" id="PF00249">
    <property type="entry name" value="Myb_DNA-binding"/>
    <property type="match status" value="1"/>
</dbReference>
<dbReference type="PANTHER" id="PTHR31442:SF38">
    <property type="entry name" value="TRANSCRIPTION FACTOR"/>
    <property type="match status" value="1"/>
</dbReference>
<dbReference type="PROSITE" id="PS50110">
    <property type="entry name" value="RESPONSE_REGULATORY"/>
    <property type="match status" value="1"/>
</dbReference>
<dbReference type="InterPro" id="IPR001005">
    <property type="entry name" value="SANT/Myb"/>
</dbReference>
<keyword evidence="3" id="KW-0539">Nucleus</keyword>
<evidence type="ECO:0000256" key="2">
    <source>
        <dbReference type="ARBA" id="ARBA00023163"/>
    </source>
</evidence>
<dbReference type="Gene3D" id="1.10.10.60">
    <property type="entry name" value="Homeodomain-like"/>
    <property type="match status" value="1"/>
</dbReference>
<dbReference type="PANTHER" id="PTHR31442">
    <property type="entry name" value="HOMEODOMAIN-LIKE SUPERFAMILY PROTEIN-RELATED"/>
    <property type="match status" value="1"/>
</dbReference>
<dbReference type="InterPro" id="IPR044841">
    <property type="entry name" value="LUX/BOA-like"/>
</dbReference>
<dbReference type="InterPro" id="IPR011006">
    <property type="entry name" value="CheY-like_superfamily"/>
</dbReference>
<comment type="caution">
    <text evidence="4">Lacks conserved residue(s) required for the propagation of feature annotation.</text>
</comment>
<sequence length="800" mass="91404">MAAPYHDLIEEVRVMLVSDDKNSVSETIDLLKTYDYKVIPVGKISAAMSMLSKEKKKIDVIIVNAHSLNLRSFQLLAQAVALDIILLFVCDEDNKILGKKALDEGAFLYLKKPLDKEIMKYLWQFVLRKKIQREKAGEGSEKNGDMMNIDNIDKNIIIGDEEEQNRRGKKVSNIEKQNNSTHEAENEILLNEKYKPRKKKCREDTKEINEGENQSGFINNVVRRRTCTKWTEDLHSKFMNVVQQLGEGGCYPNKILELMNVPGLTRKVVASHLQKCRTNKWKAPKERKSIRYLSGRGSSNGSQQKSRFRKFGTMPPLQTNVPNLQCNPDQTQRGPEFLFSTLNANNIFTRGESSIQQQLYYPQLEVQPHYHNIDNPLNNPFLLAQHNAGGGLQQQHIPLYGMLGSQGLPDSIIVNTNFRSGLAFNNGENHTQSDYNLYLNAAHGTTYSGSEIMSGTYIENATINYYNMDVNADNVTTHSGSTMMPDTYAGNATVNGLGASNATFQQYISEPNMSDPSNIVAALYESDIQESDSNEKENFDAYFDFSNMNYLFQNLELSSANPPNEQGNEFDKIYSNDQDTLFIIALRLDFSRNFAKTHLNISANNKDCRRHRLIMRSVQPYHNLMYCSISSLLYYDSVRGIFHLDYPMKNPPKSVFILGSVNGLICLSIQNDLILWNPSIKKYKIIRNSICDDFFLCGFGYYQFRDDYKVVDVFNTYNDVSIYSSKSDSWRIILSDRPYKGLFRETKGIFVNRNLHWAYSPSHISHVSNSYNAWIITSIDVTNGNGERWRNPFLGKEILI</sequence>
<dbReference type="Proteomes" id="UP000823775">
    <property type="component" value="Unassembled WGS sequence"/>
</dbReference>
<evidence type="ECO:0000256" key="4">
    <source>
        <dbReference type="PROSITE-ProRule" id="PRU00169"/>
    </source>
</evidence>
<dbReference type="InterPro" id="IPR001789">
    <property type="entry name" value="Sig_transdc_resp-reg_receiver"/>
</dbReference>
<dbReference type="InterPro" id="IPR009057">
    <property type="entry name" value="Homeodomain-like_sf"/>
</dbReference>
<keyword evidence="2" id="KW-0804">Transcription</keyword>
<dbReference type="InterPro" id="IPR006527">
    <property type="entry name" value="F-box-assoc_dom_typ1"/>
</dbReference>
<dbReference type="InterPro" id="IPR006447">
    <property type="entry name" value="Myb_dom_plants"/>
</dbReference>
<feature type="domain" description="Response regulatory" evidence="5">
    <location>
        <begin position="13"/>
        <end position="127"/>
    </location>
</feature>
<reference evidence="6 7" key="1">
    <citation type="journal article" date="2021" name="BMC Genomics">
        <title>Datura genome reveals duplications of psychoactive alkaloid biosynthetic genes and high mutation rate following tissue culture.</title>
        <authorList>
            <person name="Rajewski A."/>
            <person name="Carter-House D."/>
            <person name="Stajich J."/>
            <person name="Litt A."/>
        </authorList>
    </citation>
    <scope>NUCLEOTIDE SEQUENCE [LARGE SCALE GENOMIC DNA]</scope>
    <source>
        <strain evidence="6">AR-01</strain>
    </source>
</reference>
<dbReference type="SUPFAM" id="SSF46689">
    <property type="entry name" value="Homeodomain-like"/>
    <property type="match status" value="1"/>
</dbReference>
<evidence type="ECO:0000259" key="5">
    <source>
        <dbReference type="PROSITE" id="PS50110"/>
    </source>
</evidence>
<keyword evidence="7" id="KW-1185">Reference proteome</keyword>
<organism evidence="6 7">
    <name type="scientific">Datura stramonium</name>
    <name type="common">Jimsonweed</name>
    <name type="synonym">Common thornapple</name>
    <dbReference type="NCBI Taxonomy" id="4076"/>
    <lineage>
        <taxon>Eukaryota</taxon>
        <taxon>Viridiplantae</taxon>
        <taxon>Streptophyta</taxon>
        <taxon>Embryophyta</taxon>
        <taxon>Tracheophyta</taxon>
        <taxon>Spermatophyta</taxon>
        <taxon>Magnoliopsida</taxon>
        <taxon>eudicotyledons</taxon>
        <taxon>Gunneridae</taxon>
        <taxon>Pentapetalae</taxon>
        <taxon>asterids</taxon>
        <taxon>lamiids</taxon>
        <taxon>Solanales</taxon>
        <taxon>Solanaceae</taxon>
        <taxon>Solanoideae</taxon>
        <taxon>Datureae</taxon>
        <taxon>Datura</taxon>
    </lineage>
</organism>
<name>A0ABS8T4I9_DATST</name>
<dbReference type="Pfam" id="PF07734">
    <property type="entry name" value="FBA_1"/>
    <property type="match status" value="1"/>
</dbReference>
<comment type="caution">
    <text evidence="6">The sequence shown here is derived from an EMBL/GenBank/DDBJ whole genome shotgun (WGS) entry which is preliminary data.</text>
</comment>
<dbReference type="SUPFAM" id="SSF52172">
    <property type="entry name" value="CheY-like"/>
    <property type="match status" value="1"/>
</dbReference>
<evidence type="ECO:0000313" key="6">
    <source>
        <dbReference type="EMBL" id="MCD7466289.1"/>
    </source>
</evidence>
<gene>
    <name evidence="6" type="ORF">HAX54_002852</name>
</gene>
<proteinExistence type="predicted"/>
<protein>
    <recommendedName>
        <fullName evidence="5">Response regulatory domain-containing protein</fullName>
    </recommendedName>
</protein>
<evidence type="ECO:0000256" key="3">
    <source>
        <dbReference type="ARBA" id="ARBA00023242"/>
    </source>
</evidence>
<accession>A0ABS8T4I9</accession>
<dbReference type="NCBIfam" id="TIGR01640">
    <property type="entry name" value="F_box_assoc_1"/>
    <property type="match status" value="1"/>
</dbReference>
<dbReference type="InterPro" id="IPR017451">
    <property type="entry name" value="F-box-assoc_interact_dom"/>
</dbReference>
<evidence type="ECO:0000256" key="1">
    <source>
        <dbReference type="ARBA" id="ARBA00023015"/>
    </source>
</evidence>
<dbReference type="Gene3D" id="3.40.50.2300">
    <property type="match status" value="1"/>
</dbReference>
<dbReference type="NCBIfam" id="TIGR01557">
    <property type="entry name" value="myb_SHAQKYF"/>
    <property type="match status" value="1"/>
</dbReference>
<dbReference type="EMBL" id="JACEIK010001128">
    <property type="protein sequence ID" value="MCD7466289.1"/>
    <property type="molecule type" value="Genomic_DNA"/>
</dbReference>